<accession>W2SV20</accession>
<evidence type="ECO:0000313" key="3">
    <source>
        <dbReference type="Proteomes" id="UP000053676"/>
    </source>
</evidence>
<gene>
    <name evidence="2" type="ORF">NECAME_04444</name>
</gene>
<dbReference type="AlphaFoldDB" id="W2SV20"/>
<proteinExistence type="predicted"/>
<sequence>MHSERDTKCMAKNWSGNGLAPLKQTYGSISRPKHPKHPKFDGLTRPDPKWLSPSLKNPNEKC</sequence>
<protein>
    <submittedName>
        <fullName evidence="2">Uncharacterized protein</fullName>
    </submittedName>
</protein>
<evidence type="ECO:0000313" key="2">
    <source>
        <dbReference type="EMBL" id="ETN72547.1"/>
    </source>
</evidence>
<feature type="compositionally biased region" description="Basic and acidic residues" evidence="1">
    <location>
        <begin position="38"/>
        <end position="48"/>
    </location>
</feature>
<name>W2SV20_NECAM</name>
<dbReference type="KEGG" id="nai:NECAME_04444"/>
<keyword evidence="3" id="KW-1185">Reference proteome</keyword>
<organism evidence="2 3">
    <name type="scientific">Necator americanus</name>
    <name type="common">Human hookworm</name>
    <dbReference type="NCBI Taxonomy" id="51031"/>
    <lineage>
        <taxon>Eukaryota</taxon>
        <taxon>Metazoa</taxon>
        <taxon>Ecdysozoa</taxon>
        <taxon>Nematoda</taxon>
        <taxon>Chromadorea</taxon>
        <taxon>Rhabditida</taxon>
        <taxon>Rhabditina</taxon>
        <taxon>Rhabditomorpha</taxon>
        <taxon>Strongyloidea</taxon>
        <taxon>Ancylostomatidae</taxon>
        <taxon>Bunostominae</taxon>
        <taxon>Necator</taxon>
    </lineage>
</organism>
<evidence type="ECO:0000256" key="1">
    <source>
        <dbReference type="SAM" id="MobiDB-lite"/>
    </source>
</evidence>
<dbReference type="Proteomes" id="UP000053676">
    <property type="component" value="Unassembled WGS sequence"/>
</dbReference>
<reference evidence="3" key="1">
    <citation type="journal article" date="2014" name="Nat. Genet.">
        <title>Genome of the human hookworm Necator americanus.</title>
        <authorList>
            <person name="Tang Y.T."/>
            <person name="Gao X."/>
            <person name="Rosa B.A."/>
            <person name="Abubucker S."/>
            <person name="Hallsworth-Pepin K."/>
            <person name="Martin J."/>
            <person name="Tyagi R."/>
            <person name="Heizer E."/>
            <person name="Zhang X."/>
            <person name="Bhonagiri-Palsikar V."/>
            <person name="Minx P."/>
            <person name="Warren W.C."/>
            <person name="Wang Q."/>
            <person name="Zhan B."/>
            <person name="Hotez P.J."/>
            <person name="Sternberg P.W."/>
            <person name="Dougall A."/>
            <person name="Gaze S.T."/>
            <person name="Mulvenna J."/>
            <person name="Sotillo J."/>
            <person name="Ranganathan S."/>
            <person name="Rabelo E.M."/>
            <person name="Wilson R.K."/>
            <person name="Felgner P.L."/>
            <person name="Bethony J."/>
            <person name="Hawdon J.M."/>
            <person name="Gasser R.B."/>
            <person name="Loukas A."/>
            <person name="Mitreva M."/>
        </authorList>
    </citation>
    <scope>NUCLEOTIDE SEQUENCE [LARGE SCALE GENOMIC DNA]</scope>
</reference>
<feature type="region of interest" description="Disordered" evidence="1">
    <location>
        <begin position="1"/>
        <end position="62"/>
    </location>
</feature>
<dbReference type="EMBL" id="KI663873">
    <property type="protein sequence ID" value="ETN72547.1"/>
    <property type="molecule type" value="Genomic_DNA"/>
</dbReference>